<accession>A0A024B214</accession>
<protein>
    <submittedName>
        <fullName evidence="1">Uncharacterized protein</fullName>
    </submittedName>
</protein>
<evidence type="ECO:0000313" key="2">
    <source>
        <dbReference type="Proteomes" id="UP000026900"/>
    </source>
</evidence>
<dbReference type="Proteomes" id="UP000026900">
    <property type="component" value="Segment"/>
</dbReference>
<sequence>MIGPRKMYPCEHNTDFNNGDEFLIVGVTKKGKLSLVHVDKDSTEHVKVNIQVKEIHKIVTGLRDVVEGDWKAFQYEKEKGYINIERADCTDDRQHIIVLLEGKDENMGTAHLSQRNAEDLLKTIEKILRDGKLYP</sequence>
<dbReference type="KEGG" id="vg:19526025"/>
<proteinExistence type="predicted"/>
<keyword evidence="2" id="KW-1185">Reference proteome</keyword>
<evidence type="ECO:0000313" key="1">
    <source>
        <dbReference type="EMBL" id="AHZ10043.1"/>
    </source>
</evidence>
<reference evidence="2" key="1">
    <citation type="submission" date="2014-09" db="EMBL/GenBank/DDBJ databases">
        <authorList>
            <person name="Sauder A.B."/>
            <person name="McKenzie Q.R."/>
            <person name="Temple L.M."/>
            <person name="Alexis B.K."/>
            <person name="Al-Atrache Z."/>
            <person name="Lewis L.O."/>
            <person name="Loesser-Casey K.E."/>
            <person name="Mitchell K.J."/>
        </authorList>
    </citation>
    <scope>NUCLEOTIDE SEQUENCE [LARGE SCALE GENOMIC DNA]</scope>
</reference>
<dbReference type="EMBL" id="KJ489399">
    <property type="protein sequence ID" value="AHZ10043.1"/>
    <property type="molecule type" value="Genomic_DNA"/>
</dbReference>
<dbReference type="GeneID" id="19526025"/>
<organism evidence="1 2">
    <name type="scientific">Bacillus phage Hakuna</name>
    <dbReference type="NCBI Taxonomy" id="1486659"/>
    <lineage>
        <taxon>Viruses</taxon>
        <taxon>Duplodnaviria</taxon>
        <taxon>Heunggongvirae</taxon>
        <taxon>Uroviricota</taxon>
        <taxon>Caudoviricetes</taxon>
        <taxon>Herelleviridae</taxon>
        <taxon>Bastillevirinae</taxon>
        <taxon>Wphvirus</taxon>
        <taxon>Wphvirus hakuna</taxon>
    </lineage>
</organism>
<dbReference type="RefSeq" id="YP_009036474.1">
    <property type="nucleotide sequence ID" value="NC_024213.1"/>
</dbReference>
<name>A0A024B214_9CAUD</name>